<sequence length="149" mass="17129">MAIGRASSVWFTRKEAGLGFSYLAVMEERFKDISFTNSYTRQEFLFCFPLEKTSAKTFSFVHPFDMMTWILLLVTLMVVSLELLRDIVIVSDSAYEGSSNSNILRSFEAVLTGSHKVIFNNYSVTMLRTSNEAYMVRARRSSRKQGMDR</sequence>
<dbReference type="EMBL" id="BPLR01014454">
    <property type="protein sequence ID" value="GIY68853.1"/>
    <property type="molecule type" value="Genomic_DNA"/>
</dbReference>
<name>A0AAV4VH35_CAEEX</name>
<evidence type="ECO:0000256" key="1">
    <source>
        <dbReference type="SAM" id="Phobius"/>
    </source>
</evidence>
<reference evidence="2 3" key="1">
    <citation type="submission" date="2021-06" db="EMBL/GenBank/DDBJ databases">
        <title>Caerostris extrusa draft genome.</title>
        <authorList>
            <person name="Kono N."/>
            <person name="Arakawa K."/>
        </authorList>
    </citation>
    <scope>NUCLEOTIDE SEQUENCE [LARGE SCALE GENOMIC DNA]</scope>
</reference>
<organism evidence="2 3">
    <name type="scientific">Caerostris extrusa</name>
    <name type="common">Bark spider</name>
    <name type="synonym">Caerostris bankana</name>
    <dbReference type="NCBI Taxonomy" id="172846"/>
    <lineage>
        <taxon>Eukaryota</taxon>
        <taxon>Metazoa</taxon>
        <taxon>Ecdysozoa</taxon>
        <taxon>Arthropoda</taxon>
        <taxon>Chelicerata</taxon>
        <taxon>Arachnida</taxon>
        <taxon>Araneae</taxon>
        <taxon>Araneomorphae</taxon>
        <taxon>Entelegynae</taxon>
        <taxon>Araneoidea</taxon>
        <taxon>Araneidae</taxon>
        <taxon>Caerostris</taxon>
    </lineage>
</organism>
<comment type="caution">
    <text evidence="2">The sequence shown here is derived from an EMBL/GenBank/DDBJ whole genome shotgun (WGS) entry which is preliminary data.</text>
</comment>
<evidence type="ECO:0000313" key="2">
    <source>
        <dbReference type="EMBL" id="GIY68853.1"/>
    </source>
</evidence>
<keyword evidence="3" id="KW-1185">Reference proteome</keyword>
<dbReference type="SUPFAM" id="SSF53850">
    <property type="entry name" value="Periplasmic binding protein-like II"/>
    <property type="match status" value="1"/>
</dbReference>
<dbReference type="AlphaFoldDB" id="A0AAV4VH35"/>
<proteinExistence type="predicted"/>
<accession>A0AAV4VH35</accession>
<feature type="transmembrane region" description="Helical" evidence="1">
    <location>
        <begin position="66"/>
        <end position="84"/>
    </location>
</feature>
<gene>
    <name evidence="2" type="ORF">CEXT_197421</name>
</gene>
<protein>
    <submittedName>
        <fullName evidence="2">Uncharacterized protein</fullName>
    </submittedName>
</protein>
<keyword evidence="1" id="KW-1133">Transmembrane helix</keyword>
<keyword evidence="1" id="KW-0812">Transmembrane</keyword>
<keyword evidence="1" id="KW-0472">Membrane</keyword>
<evidence type="ECO:0000313" key="3">
    <source>
        <dbReference type="Proteomes" id="UP001054945"/>
    </source>
</evidence>
<dbReference type="Proteomes" id="UP001054945">
    <property type="component" value="Unassembled WGS sequence"/>
</dbReference>